<feature type="compositionally biased region" description="Basic and acidic residues" evidence="1">
    <location>
        <begin position="11"/>
        <end position="30"/>
    </location>
</feature>
<keyword evidence="3" id="KW-1185">Reference proteome</keyword>
<dbReference type="EMBL" id="OMOH01000007">
    <property type="protein sequence ID" value="SPF68978.1"/>
    <property type="molecule type" value="Genomic_DNA"/>
</dbReference>
<feature type="region of interest" description="Disordered" evidence="1">
    <location>
        <begin position="1"/>
        <end position="30"/>
    </location>
</feature>
<proteinExistence type="predicted"/>
<dbReference type="RefSeq" id="WP_119716104.1">
    <property type="nucleotide sequence ID" value="NZ_OMOH01000007.1"/>
</dbReference>
<dbReference type="Proteomes" id="UP000265962">
    <property type="component" value="Unassembled WGS sequence"/>
</dbReference>
<gene>
    <name evidence="2" type="ORF">PROPJV5_1952</name>
</gene>
<evidence type="ECO:0000256" key="1">
    <source>
        <dbReference type="SAM" id="MobiDB-lite"/>
    </source>
</evidence>
<dbReference type="AlphaFoldDB" id="A0A375I5A8"/>
<name>A0A375I5A8_9ACTN</name>
<reference evidence="3" key="1">
    <citation type="submission" date="2018-02" db="EMBL/GenBank/DDBJ databases">
        <authorList>
            <person name="Hornung B."/>
        </authorList>
    </citation>
    <scope>NUCLEOTIDE SEQUENCE [LARGE SCALE GENOMIC DNA]</scope>
</reference>
<protein>
    <submittedName>
        <fullName evidence="2">Uncharacterized protein</fullName>
    </submittedName>
</protein>
<organism evidence="2 3">
    <name type="scientific">Propionibacterium ruminifibrarum</name>
    <dbReference type="NCBI Taxonomy" id="1962131"/>
    <lineage>
        <taxon>Bacteria</taxon>
        <taxon>Bacillati</taxon>
        <taxon>Actinomycetota</taxon>
        <taxon>Actinomycetes</taxon>
        <taxon>Propionibacteriales</taxon>
        <taxon>Propionibacteriaceae</taxon>
        <taxon>Propionibacterium</taxon>
    </lineage>
</organism>
<evidence type="ECO:0000313" key="3">
    <source>
        <dbReference type="Proteomes" id="UP000265962"/>
    </source>
</evidence>
<dbReference type="OrthoDB" id="3296614at2"/>
<accession>A0A375I5A8</accession>
<sequence>MAETTGRRVRLRDTKPYEAPDSLDELRGPHDGTIDLPHAVRWQPDRFAVNVSEPGWRRMAYQALLAEGTAEEQRRLVNRTRLIETWPILTMDPRLRELWEDRFPELVKSS</sequence>
<evidence type="ECO:0000313" key="2">
    <source>
        <dbReference type="EMBL" id="SPF68978.1"/>
    </source>
</evidence>